<dbReference type="GO" id="GO:0016887">
    <property type="term" value="F:ATP hydrolysis activity"/>
    <property type="evidence" value="ECO:0007669"/>
    <property type="project" value="InterPro"/>
</dbReference>
<evidence type="ECO:0000313" key="3">
    <source>
        <dbReference type="Proteomes" id="UP000787322"/>
    </source>
</evidence>
<evidence type="ECO:0000259" key="1">
    <source>
        <dbReference type="Pfam" id="PF00005"/>
    </source>
</evidence>
<dbReference type="Proteomes" id="UP000787322">
    <property type="component" value="Unassembled WGS sequence"/>
</dbReference>
<feature type="domain" description="ABC transporter" evidence="1">
    <location>
        <begin position="21"/>
        <end position="151"/>
    </location>
</feature>
<sequence length="160" mass="17548">MGILVGCEQISMEWPGKKVLTNQTIGVNEGDRIGVVGKNGDGKSTLLDLIAKRIEPDSGNVIWRSGIQVGYMGQSDSLSDTQTVCSAVVGDTPEYEWASDARIRKIIDELIGDLDWNGLVGELSGGQRRRCDLARLLVGTWDLMLIDEPTNHLDLHAIQW</sequence>
<dbReference type="AlphaFoldDB" id="A0A9D6AEW3"/>
<gene>
    <name evidence="2" type="ORF">HXK24_07170</name>
</gene>
<dbReference type="PANTHER" id="PTHR42855:SF1">
    <property type="entry name" value="ABC TRANSPORTER DOMAIN-CONTAINING PROTEIN"/>
    <property type="match status" value="1"/>
</dbReference>
<dbReference type="PANTHER" id="PTHR42855">
    <property type="entry name" value="ABC TRANSPORTER ATP-BINDING SUBUNIT"/>
    <property type="match status" value="1"/>
</dbReference>
<dbReference type="GO" id="GO:0005524">
    <property type="term" value="F:ATP binding"/>
    <property type="evidence" value="ECO:0007669"/>
    <property type="project" value="UniProtKB-KW"/>
</dbReference>
<dbReference type="EMBL" id="JABZGU010000285">
    <property type="protein sequence ID" value="MBF4803571.1"/>
    <property type="molecule type" value="Genomic_DNA"/>
</dbReference>
<dbReference type="InterPro" id="IPR027417">
    <property type="entry name" value="P-loop_NTPase"/>
</dbReference>
<comment type="caution">
    <text evidence="2">The sequence shown here is derived from an EMBL/GenBank/DDBJ whole genome shotgun (WGS) entry which is preliminary data.</text>
</comment>
<keyword evidence="2" id="KW-0067">ATP-binding</keyword>
<feature type="non-terminal residue" evidence="2">
    <location>
        <position position="160"/>
    </location>
</feature>
<accession>A0A9D6AEW3</accession>
<proteinExistence type="predicted"/>
<keyword evidence="2" id="KW-0547">Nucleotide-binding</keyword>
<organism evidence="2 3">
    <name type="scientific">Lancefieldella parvula</name>
    <dbReference type="NCBI Taxonomy" id="1382"/>
    <lineage>
        <taxon>Bacteria</taxon>
        <taxon>Bacillati</taxon>
        <taxon>Actinomycetota</taxon>
        <taxon>Coriobacteriia</taxon>
        <taxon>Coriobacteriales</taxon>
        <taxon>Atopobiaceae</taxon>
        <taxon>Lancefieldella</taxon>
    </lineage>
</organism>
<dbReference type="SUPFAM" id="SSF52540">
    <property type="entry name" value="P-loop containing nucleoside triphosphate hydrolases"/>
    <property type="match status" value="1"/>
</dbReference>
<protein>
    <submittedName>
        <fullName evidence="2">ABC-F family ATP-binding cassette domain-containing protein</fullName>
    </submittedName>
</protein>
<dbReference type="Pfam" id="PF00005">
    <property type="entry name" value="ABC_tran"/>
    <property type="match status" value="1"/>
</dbReference>
<dbReference type="InterPro" id="IPR051309">
    <property type="entry name" value="ABCF_ATPase"/>
</dbReference>
<dbReference type="InterPro" id="IPR003439">
    <property type="entry name" value="ABC_transporter-like_ATP-bd"/>
</dbReference>
<reference evidence="2" key="1">
    <citation type="submission" date="2020-04" db="EMBL/GenBank/DDBJ databases">
        <title>Deep metagenomics examines the oral microbiome during advanced dental caries in children, revealing novel taxa and co-occurrences with host molecules.</title>
        <authorList>
            <person name="Baker J.L."/>
            <person name="Morton J.T."/>
            <person name="Dinis M."/>
            <person name="Alvarez R."/>
            <person name="Tran N.C."/>
            <person name="Knight R."/>
            <person name="Edlund A."/>
        </authorList>
    </citation>
    <scope>NUCLEOTIDE SEQUENCE</scope>
    <source>
        <strain evidence="2">JCVI_3_bin.11</strain>
    </source>
</reference>
<name>A0A9D6AEW3_9ACTN</name>
<evidence type="ECO:0000313" key="2">
    <source>
        <dbReference type="EMBL" id="MBF4803571.1"/>
    </source>
</evidence>
<dbReference type="Gene3D" id="3.40.50.300">
    <property type="entry name" value="P-loop containing nucleotide triphosphate hydrolases"/>
    <property type="match status" value="1"/>
</dbReference>